<dbReference type="Proteomes" id="UP000539175">
    <property type="component" value="Unassembled WGS sequence"/>
</dbReference>
<name>A0A7X0B542_9PROT</name>
<dbReference type="Pfam" id="PF09537">
    <property type="entry name" value="DUF2383"/>
    <property type="match status" value="1"/>
</dbReference>
<dbReference type="NCBIfam" id="TIGR02284">
    <property type="entry name" value="PA2169 family four-helix-bundle protein"/>
    <property type="match status" value="1"/>
</dbReference>
<comment type="caution">
    <text evidence="2">The sequence shown here is derived from an EMBL/GenBank/DDBJ whole genome shotgun (WGS) entry which is preliminary data.</text>
</comment>
<dbReference type="AlphaFoldDB" id="A0A7X0B542"/>
<dbReference type="InterPro" id="IPR011971">
    <property type="entry name" value="CHP02284"/>
</dbReference>
<reference evidence="2 3" key="1">
    <citation type="submission" date="2020-08" db="EMBL/GenBank/DDBJ databases">
        <title>Genomic Encyclopedia of Type Strains, Phase IV (KMG-IV): sequencing the most valuable type-strain genomes for metagenomic binning, comparative biology and taxonomic classification.</title>
        <authorList>
            <person name="Goeker M."/>
        </authorList>
    </citation>
    <scope>NUCLEOTIDE SEQUENCE [LARGE SCALE GENOMIC DNA]</scope>
    <source>
        <strain evidence="2 3">DSM 22198</strain>
    </source>
</reference>
<gene>
    <name evidence="2" type="ORF">FHS74_005191</name>
</gene>
<dbReference type="RefSeq" id="WP_184807128.1">
    <property type="nucleotide sequence ID" value="NZ_JACIIZ010000018.1"/>
</dbReference>
<evidence type="ECO:0000259" key="1">
    <source>
        <dbReference type="Pfam" id="PF09537"/>
    </source>
</evidence>
<dbReference type="InterPro" id="IPR019052">
    <property type="entry name" value="DUF2383"/>
</dbReference>
<keyword evidence="3" id="KW-1185">Reference proteome</keyword>
<dbReference type="EMBL" id="JACIIZ010000018">
    <property type="protein sequence ID" value="MBB6254601.1"/>
    <property type="molecule type" value="Genomic_DNA"/>
</dbReference>
<accession>A0A7X0B542</accession>
<organism evidence="2 3">
    <name type="scientific">Nitrospirillum iridis</name>
    <dbReference type="NCBI Taxonomy" id="765888"/>
    <lineage>
        <taxon>Bacteria</taxon>
        <taxon>Pseudomonadati</taxon>
        <taxon>Pseudomonadota</taxon>
        <taxon>Alphaproteobacteria</taxon>
        <taxon>Rhodospirillales</taxon>
        <taxon>Azospirillaceae</taxon>
        <taxon>Nitrospirillum</taxon>
    </lineage>
</organism>
<sequence>MIPPTVSPGVAPAGTEQPIKVLNNLIEKTLDSALGYKDAAEEATNDSFKTLFSTRARQRRQLTTALQAEVISLGGQPETDGTVLGAARRMFVNLKNAVTGSDQSVVSAVEAGEDDIKASFEKALQGDLPMPAREVVATCYDSIRSDHDQMSTLKHALEQHR</sequence>
<dbReference type="InterPro" id="IPR012347">
    <property type="entry name" value="Ferritin-like"/>
</dbReference>
<feature type="domain" description="DUF2383" evidence="1">
    <location>
        <begin position="19"/>
        <end position="125"/>
    </location>
</feature>
<proteinExistence type="predicted"/>
<evidence type="ECO:0000313" key="2">
    <source>
        <dbReference type="EMBL" id="MBB6254601.1"/>
    </source>
</evidence>
<protein>
    <submittedName>
        <fullName evidence="2">Uncharacterized protein (TIGR02284 family)</fullName>
    </submittedName>
</protein>
<dbReference type="InterPro" id="IPR016920">
    <property type="entry name" value="UCP029477"/>
</dbReference>
<evidence type="ECO:0000313" key="3">
    <source>
        <dbReference type="Proteomes" id="UP000539175"/>
    </source>
</evidence>
<dbReference type="PIRSF" id="PIRSF029477">
    <property type="entry name" value="UCP029477"/>
    <property type="match status" value="1"/>
</dbReference>
<dbReference type="Gene3D" id="1.20.1260.10">
    <property type="match status" value="1"/>
</dbReference>